<keyword evidence="3" id="KW-1185">Reference proteome</keyword>
<reference evidence="2 3" key="2">
    <citation type="submission" date="2018-03" db="EMBL/GenBank/DDBJ databases">
        <authorList>
            <person name="Keele B.F."/>
        </authorList>
    </citation>
    <scope>NUCLEOTIDE SEQUENCE [LARGE SCALE GENOMIC DNA]</scope>
    <source>
        <strain evidence="2 3">D13</strain>
    </source>
</reference>
<accession>A0A2P1PMU0</accession>
<dbReference type="RefSeq" id="WP_106890078.1">
    <property type="nucleotide sequence ID" value="NZ_CP027860.1"/>
</dbReference>
<sequence>MKTHPRFVRIVCGLMLCLAGDSALANGDLRQLSVHGMARRAPAQTLGAMLPERAHVLIFVDLGSAQSLSFLQVLRRDGYPGYRTTIVLLSRNELAGAGAIDLRQWPDAQIVRADRDAARAALGLQSFPAVVAVDDTQAVVWQRSAPSQRRSLALVAKMLEWLQ</sequence>
<dbReference type="Proteomes" id="UP000241074">
    <property type="component" value="Chromosome"/>
</dbReference>
<reference evidence="2 3" key="1">
    <citation type="submission" date="2018-03" db="EMBL/GenBank/DDBJ databases">
        <title>Ahniella affigens gen. nov., sp. nov., a gammaproteobacterium isolated from sandy soil near a stream.</title>
        <authorList>
            <person name="Ko Y."/>
            <person name="Kim J.-H."/>
        </authorList>
    </citation>
    <scope>NUCLEOTIDE SEQUENCE [LARGE SCALE GENOMIC DNA]</scope>
    <source>
        <strain evidence="2 3">D13</strain>
    </source>
</reference>
<evidence type="ECO:0000313" key="3">
    <source>
        <dbReference type="Proteomes" id="UP000241074"/>
    </source>
</evidence>
<evidence type="ECO:0000256" key="1">
    <source>
        <dbReference type="SAM" id="SignalP"/>
    </source>
</evidence>
<name>A0A2P1PMU0_9GAMM</name>
<gene>
    <name evidence="2" type="ORF">C7S18_02600</name>
</gene>
<dbReference type="KEGG" id="xba:C7S18_02600"/>
<organism evidence="2 3">
    <name type="scientific">Ahniella affigens</name>
    <dbReference type="NCBI Taxonomy" id="2021234"/>
    <lineage>
        <taxon>Bacteria</taxon>
        <taxon>Pseudomonadati</taxon>
        <taxon>Pseudomonadota</taxon>
        <taxon>Gammaproteobacteria</taxon>
        <taxon>Lysobacterales</taxon>
        <taxon>Rhodanobacteraceae</taxon>
        <taxon>Ahniella</taxon>
    </lineage>
</organism>
<feature type="signal peptide" evidence="1">
    <location>
        <begin position="1"/>
        <end position="25"/>
    </location>
</feature>
<protein>
    <recommendedName>
        <fullName evidence="4">Thioredoxin domain-containing protein</fullName>
    </recommendedName>
</protein>
<dbReference type="AlphaFoldDB" id="A0A2P1PMU0"/>
<proteinExistence type="predicted"/>
<dbReference type="EMBL" id="CP027860">
    <property type="protein sequence ID" value="AVP96149.1"/>
    <property type="molecule type" value="Genomic_DNA"/>
</dbReference>
<evidence type="ECO:0000313" key="2">
    <source>
        <dbReference type="EMBL" id="AVP96149.1"/>
    </source>
</evidence>
<feature type="chain" id="PRO_5015198032" description="Thioredoxin domain-containing protein" evidence="1">
    <location>
        <begin position="26"/>
        <end position="163"/>
    </location>
</feature>
<keyword evidence="1" id="KW-0732">Signal</keyword>
<evidence type="ECO:0008006" key="4">
    <source>
        <dbReference type="Google" id="ProtNLM"/>
    </source>
</evidence>